<keyword evidence="2" id="KW-1185">Reference proteome</keyword>
<proteinExistence type="predicted"/>
<evidence type="ECO:0000313" key="2">
    <source>
        <dbReference type="Proteomes" id="UP000886501"/>
    </source>
</evidence>
<dbReference type="Proteomes" id="UP000886501">
    <property type="component" value="Unassembled WGS sequence"/>
</dbReference>
<protein>
    <submittedName>
        <fullName evidence="1">FAD/NAD(P)-binding domain-containing protein</fullName>
    </submittedName>
</protein>
<reference evidence="1" key="2">
    <citation type="journal article" date="2020" name="Nat. Commun.">
        <title>Large-scale genome sequencing of mycorrhizal fungi provides insights into the early evolution of symbiotic traits.</title>
        <authorList>
            <person name="Miyauchi S."/>
            <person name="Kiss E."/>
            <person name="Kuo A."/>
            <person name="Drula E."/>
            <person name="Kohler A."/>
            <person name="Sanchez-Garcia M."/>
            <person name="Morin E."/>
            <person name="Andreopoulos B."/>
            <person name="Barry K.W."/>
            <person name="Bonito G."/>
            <person name="Buee M."/>
            <person name="Carver A."/>
            <person name="Chen C."/>
            <person name="Cichocki N."/>
            <person name="Clum A."/>
            <person name="Culley D."/>
            <person name="Crous P.W."/>
            <person name="Fauchery L."/>
            <person name="Girlanda M."/>
            <person name="Hayes R.D."/>
            <person name="Keri Z."/>
            <person name="LaButti K."/>
            <person name="Lipzen A."/>
            <person name="Lombard V."/>
            <person name="Magnuson J."/>
            <person name="Maillard F."/>
            <person name="Murat C."/>
            <person name="Nolan M."/>
            <person name="Ohm R.A."/>
            <person name="Pangilinan J."/>
            <person name="Pereira M.F."/>
            <person name="Perotto S."/>
            <person name="Peter M."/>
            <person name="Pfister S."/>
            <person name="Riley R."/>
            <person name="Sitrit Y."/>
            <person name="Stielow J.B."/>
            <person name="Szollosi G."/>
            <person name="Zifcakova L."/>
            <person name="Stursova M."/>
            <person name="Spatafora J.W."/>
            <person name="Tedersoo L."/>
            <person name="Vaario L.M."/>
            <person name="Yamada A."/>
            <person name="Yan M."/>
            <person name="Wang P."/>
            <person name="Xu J."/>
            <person name="Bruns T."/>
            <person name="Baldrian P."/>
            <person name="Vilgalys R."/>
            <person name="Dunand C."/>
            <person name="Henrissat B."/>
            <person name="Grigoriev I.V."/>
            <person name="Hibbett D."/>
            <person name="Nagy L.G."/>
            <person name="Martin F.M."/>
        </authorList>
    </citation>
    <scope>NUCLEOTIDE SEQUENCE</scope>
    <source>
        <strain evidence="1">P2</strain>
    </source>
</reference>
<evidence type="ECO:0000313" key="1">
    <source>
        <dbReference type="EMBL" id="KAF9647860.1"/>
    </source>
</evidence>
<comment type="caution">
    <text evidence="1">The sequence shown here is derived from an EMBL/GenBank/DDBJ whole genome shotgun (WGS) entry which is preliminary data.</text>
</comment>
<reference evidence="1" key="1">
    <citation type="submission" date="2019-10" db="EMBL/GenBank/DDBJ databases">
        <authorList>
            <consortium name="DOE Joint Genome Institute"/>
            <person name="Kuo A."/>
            <person name="Miyauchi S."/>
            <person name="Kiss E."/>
            <person name="Drula E."/>
            <person name="Kohler A."/>
            <person name="Sanchez-Garcia M."/>
            <person name="Andreopoulos B."/>
            <person name="Barry K.W."/>
            <person name="Bonito G."/>
            <person name="Buee M."/>
            <person name="Carver A."/>
            <person name="Chen C."/>
            <person name="Cichocki N."/>
            <person name="Clum A."/>
            <person name="Culley D."/>
            <person name="Crous P.W."/>
            <person name="Fauchery L."/>
            <person name="Girlanda M."/>
            <person name="Hayes R."/>
            <person name="Keri Z."/>
            <person name="Labutti K."/>
            <person name="Lipzen A."/>
            <person name="Lombard V."/>
            <person name="Magnuson J."/>
            <person name="Maillard F."/>
            <person name="Morin E."/>
            <person name="Murat C."/>
            <person name="Nolan M."/>
            <person name="Ohm R."/>
            <person name="Pangilinan J."/>
            <person name="Pereira M."/>
            <person name="Perotto S."/>
            <person name="Peter M."/>
            <person name="Riley R."/>
            <person name="Sitrit Y."/>
            <person name="Stielow B."/>
            <person name="Szollosi G."/>
            <person name="Zifcakova L."/>
            <person name="Stursova M."/>
            <person name="Spatafora J.W."/>
            <person name="Tedersoo L."/>
            <person name="Vaario L.-M."/>
            <person name="Yamada A."/>
            <person name="Yan M."/>
            <person name="Wang P."/>
            <person name="Xu J."/>
            <person name="Bruns T."/>
            <person name="Baldrian P."/>
            <person name="Vilgalys R."/>
            <person name="Henrissat B."/>
            <person name="Grigoriev I.V."/>
            <person name="Hibbett D."/>
            <person name="Nagy L.G."/>
            <person name="Martin F.M."/>
        </authorList>
    </citation>
    <scope>NUCLEOTIDE SEQUENCE</scope>
    <source>
        <strain evidence="1">P2</strain>
    </source>
</reference>
<accession>A0ACB6ZDN9</accession>
<organism evidence="1 2">
    <name type="scientific">Thelephora ganbajun</name>
    <name type="common">Ganba fungus</name>
    <dbReference type="NCBI Taxonomy" id="370292"/>
    <lineage>
        <taxon>Eukaryota</taxon>
        <taxon>Fungi</taxon>
        <taxon>Dikarya</taxon>
        <taxon>Basidiomycota</taxon>
        <taxon>Agaricomycotina</taxon>
        <taxon>Agaricomycetes</taxon>
        <taxon>Thelephorales</taxon>
        <taxon>Thelephoraceae</taxon>
        <taxon>Thelephora</taxon>
    </lineage>
</organism>
<gene>
    <name evidence="1" type="ORF">BDM02DRAFT_3116326</name>
</gene>
<dbReference type="EMBL" id="MU118024">
    <property type="protein sequence ID" value="KAF9647860.1"/>
    <property type="molecule type" value="Genomic_DNA"/>
</dbReference>
<name>A0ACB6ZDN9_THEGA</name>
<sequence length="379" mass="41227">MTKSKSSTKENVVILGGGLGGTIIAKELSAKLDHSKYNLILVEARPYLIWILGGTRMTVTNEKGAPDDYLFDYEKFFPAGKGTVKKAKAEKIVQNSDGRGGKLELAGGEILPYRALVLATGSKWTGPIDFPEDDADIRQFVSQWQQRFKSAEDVVIVGGGAVGIELAGELRDEYPNKKITIVQGSDKLLNSTYPDRFRKFVQSQMRARGIDLILGEYVDQFPPSGSGELVFRSGRKINAGVVAVTSGPVPNTGMIAESLGEDTLTERKHVKVLPTLQLKSHPSIFALGDIIDWNEQKQLFKIGGHASVIMANILSLLSGSKPQKQYKTGPEVIVVTNGRGGGGMYLGMLWGIVFGNWAARMLKSKDLGLSMIRPRMNAA</sequence>